<evidence type="ECO:0000313" key="7">
    <source>
        <dbReference type="Proteomes" id="UP000242254"/>
    </source>
</evidence>
<proteinExistence type="predicted"/>
<dbReference type="InterPro" id="IPR049567">
    <property type="entry name" value="WDR59-like"/>
</dbReference>
<feature type="compositionally biased region" description="Low complexity" evidence="4">
    <location>
        <begin position="1116"/>
        <end position="1132"/>
    </location>
</feature>
<dbReference type="PROSITE" id="PS50082">
    <property type="entry name" value="WD_REPEATS_2"/>
    <property type="match status" value="3"/>
</dbReference>
<dbReference type="InterPro" id="IPR015943">
    <property type="entry name" value="WD40/YVTN_repeat-like_dom_sf"/>
</dbReference>
<feature type="repeat" description="WD" evidence="3">
    <location>
        <begin position="155"/>
        <end position="190"/>
    </location>
</feature>
<evidence type="ECO:0000256" key="2">
    <source>
        <dbReference type="ARBA" id="ARBA00022737"/>
    </source>
</evidence>
<dbReference type="PROSITE" id="PS00678">
    <property type="entry name" value="WD_REPEATS_1"/>
    <property type="match status" value="3"/>
</dbReference>
<dbReference type="GO" id="GO:0034198">
    <property type="term" value="P:cellular response to amino acid starvation"/>
    <property type="evidence" value="ECO:0007669"/>
    <property type="project" value="TreeGrafter"/>
</dbReference>
<dbReference type="PROSITE" id="PS50294">
    <property type="entry name" value="WD_REPEATS_REGION"/>
    <property type="match status" value="1"/>
</dbReference>
<dbReference type="SMART" id="SM00320">
    <property type="entry name" value="WD40"/>
    <property type="match status" value="5"/>
</dbReference>
<dbReference type="Pfam" id="PF00400">
    <property type="entry name" value="WD40"/>
    <property type="match status" value="3"/>
</dbReference>
<feature type="domain" description="WDR59/RTC1-like RING zinc finger" evidence="5">
    <location>
        <begin position="1291"/>
        <end position="1339"/>
    </location>
</feature>
<dbReference type="CDD" id="cd11605">
    <property type="entry name" value="RWD_DRWD_ELF-like"/>
    <property type="match status" value="1"/>
</dbReference>
<dbReference type="GO" id="GO:0035591">
    <property type="term" value="F:signaling adaptor activity"/>
    <property type="evidence" value="ECO:0007669"/>
    <property type="project" value="TreeGrafter"/>
</dbReference>
<dbReference type="GeneID" id="35439786"/>
<feature type="region of interest" description="Disordered" evidence="4">
    <location>
        <begin position="719"/>
        <end position="744"/>
    </location>
</feature>
<name>A0A2G4SVE2_RHIZD</name>
<dbReference type="InterPro" id="IPR036322">
    <property type="entry name" value="WD40_repeat_dom_sf"/>
</dbReference>
<protein>
    <submittedName>
        <fullName evidence="6">WD40 repeat-like protein</fullName>
    </submittedName>
</protein>
<dbReference type="GO" id="GO:0005774">
    <property type="term" value="C:vacuolar membrane"/>
    <property type="evidence" value="ECO:0007669"/>
    <property type="project" value="TreeGrafter"/>
</dbReference>
<dbReference type="EMBL" id="KZ303849">
    <property type="protein sequence ID" value="PHZ12740.1"/>
    <property type="molecule type" value="Genomic_DNA"/>
</dbReference>
<keyword evidence="2" id="KW-0677">Repeat</keyword>
<feature type="region of interest" description="Disordered" evidence="4">
    <location>
        <begin position="1101"/>
        <end position="1175"/>
    </location>
</feature>
<dbReference type="InterPro" id="IPR019775">
    <property type="entry name" value="WD40_repeat_CS"/>
</dbReference>
<sequence>MPDLVENEFNRDKLRRRKSDSNLLTQSINSNKRERLSQQPFSFKRQLSHLNETDKPADTFYDALEIKFHHSVGSMSISPASRDVVLAGRQGLVIIDLEDPWLIPRIVPHMSKWEVADVQWSPHMARESWIASTSNQKLLVWNLNYTGTRAIEHVFHAHVRAISDINWSLHHPDILATCSVDTYVHLWDLREPLKDQEEDADRHMRPSHSFTPWNAAATQVKFNRKNEYLIASAHDKDVKIWDIRKGALPVTSITAHSKKIYGIDWSRQNDHDIVTCSLDKLVKFWDINHPTTEQETIVTDTPIWRARNTPFGNGVLIMPQGNDSKLTLYNRASPEVPVHAFEGHQDTVKEFVWRWKGDMNGPDGDDREFQLVTWSKDQNLRLWPVSPEVMKSVGHEPSRIKTKLSAPSIAFGDKKSTRTFRQEPDESKDMKTRSITGAAATRLTSMTPFRSVAQHSTAEQNYKEQKYSAINPLLWMQNVKTVGPTGEIRRDAAAEHSYQSVADEMSTVLNKYLPVGVKTEKINAASRTCTISLHGPWSDTGDALLRITIRFSPQYPDNSPPEFDIHKNSMISIYYRAHMTQDLIALASNYTSQKKWCLEPCIRYLLGENVQESEYGIDHHSIDSAINNNNASPGHWKGAAIDIGDSDDELGQGWDAMGDDFRFGKRVSMTSERGVMVDMSTKQSTDEKVPFPRLCGGVFSGSGQLICFFSTLRVRDTNRSGNSNAKNENNLQQDNQSHQSGRSNSEYFENTYSDFYRHPRTYEQFEEYKEIAAMSRQGKNATVLVGGNGGAFGEYTYDDEQDDMDDDLNTVNSSSLMHYNTGSMAMNSALDSSDSLLYHGSKADRISHTVMIVDFSDKMPYSPWLAKEYILSSKDPVGSCIHNAKICQKHGRLDLYKIWYLAVEILRDCVPEGLAEPERLMQEGPQSLPDDKKNKLIFIDDDTGQEMKLPEIRAKYDHEPLDSLVAAISTTMKRVKWGMHPFGQKLVYNLIQHFIQIGDIQTAAMLSCIFQLSASKPSTATILTHKPSLYSERTPEAVELDYFSLKANHKSPFEFRANSGPNSEVAEKIYIAPFSSSYGNKTSTFLSFLLETENRRLSPTIDRITDTPNDIAMPKRTSSTRLSKSRTTTTASYTKKLKIPSNTAPGARHTLSQSLGSHYSSTSSAPATPLQDKEGKLLPSSATTELKLEYSNLEQFDGEKFFDSFNQIPLVDNKSMAQLDVLRLGYADMLYRWNLLELRAEILKFLHHQPFPADYELASQYVQVSCHSCGIEVSNHDKYCHQCRKIRKVVRCSYCHVMVKGLINFCIHCGHGGHTYHMEDWFVTNQQMYCMTGCGCKCALDAFELRA</sequence>
<dbReference type="SUPFAM" id="SSF50978">
    <property type="entry name" value="WD40 repeat-like"/>
    <property type="match status" value="1"/>
</dbReference>
<dbReference type="STRING" id="1340429.A0A2G4SVE2"/>
<organism evidence="6 7">
    <name type="scientific">Rhizopus microsporus ATCC 52813</name>
    <dbReference type="NCBI Taxonomy" id="1340429"/>
    <lineage>
        <taxon>Eukaryota</taxon>
        <taxon>Fungi</taxon>
        <taxon>Fungi incertae sedis</taxon>
        <taxon>Mucoromycota</taxon>
        <taxon>Mucoromycotina</taxon>
        <taxon>Mucoromycetes</taxon>
        <taxon>Mucorales</taxon>
        <taxon>Mucorineae</taxon>
        <taxon>Rhizopodaceae</taxon>
        <taxon>Rhizopus</taxon>
    </lineage>
</organism>
<dbReference type="InterPro" id="IPR001680">
    <property type="entry name" value="WD40_rpt"/>
</dbReference>
<accession>A0A2G4SVE2</accession>
<feature type="repeat" description="WD" evidence="3">
    <location>
        <begin position="253"/>
        <end position="295"/>
    </location>
</feature>
<dbReference type="PANTHER" id="PTHR46170:SF1">
    <property type="entry name" value="GATOR COMPLEX PROTEIN WDR59"/>
    <property type="match status" value="1"/>
</dbReference>
<feature type="compositionally biased region" description="Polar residues" evidence="4">
    <location>
        <begin position="1140"/>
        <end position="1166"/>
    </location>
</feature>
<keyword evidence="7" id="KW-1185">Reference proteome</keyword>
<dbReference type="PANTHER" id="PTHR46170">
    <property type="entry name" value="GATOR COMPLEX PROTEIN WDR59"/>
    <property type="match status" value="1"/>
</dbReference>
<dbReference type="RefSeq" id="XP_023466448.1">
    <property type="nucleotide sequence ID" value="XM_023608796.1"/>
</dbReference>
<feature type="repeat" description="WD" evidence="3">
    <location>
        <begin position="210"/>
        <end position="251"/>
    </location>
</feature>
<dbReference type="Pfam" id="PF17120">
    <property type="entry name" value="zf-RING_16"/>
    <property type="match status" value="1"/>
</dbReference>
<dbReference type="InterPro" id="IPR049566">
    <property type="entry name" value="WDR59_RTC1-like_RING_Znf"/>
</dbReference>
<dbReference type="Proteomes" id="UP000242254">
    <property type="component" value="Unassembled WGS sequence"/>
</dbReference>
<evidence type="ECO:0000256" key="4">
    <source>
        <dbReference type="SAM" id="MobiDB-lite"/>
    </source>
</evidence>
<evidence type="ECO:0000313" key="6">
    <source>
        <dbReference type="EMBL" id="PHZ12740.1"/>
    </source>
</evidence>
<gene>
    <name evidence="6" type="ORF">RHIMIDRAFT_237657</name>
</gene>
<evidence type="ECO:0000256" key="3">
    <source>
        <dbReference type="PROSITE-ProRule" id="PRU00221"/>
    </source>
</evidence>
<dbReference type="GO" id="GO:1904263">
    <property type="term" value="P:positive regulation of TORC1 signaling"/>
    <property type="evidence" value="ECO:0007669"/>
    <property type="project" value="TreeGrafter"/>
</dbReference>
<evidence type="ECO:0000256" key="1">
    <source>
        <dbReference type="ARBA" id="ARBA00022574"/>
    </source>
</evidence>
<dbReference type="GO" id="GO:0035859">
    <property type="term" value="C:Seh1-associated complex"/>
    <property type="evidence" value="ECO:0007669"/>
    <property type="project" value="TreeGrafter"/>
</dbReference>
<dbReference type="Gene3D" id="2.130.10.10">
    <property type="entry name" value="YVTN repeat-like/Quinoprotein amine dehydrogenase"/>
    <property type="match status" value="1"/>
</dbReference>
<reference evidence="6 7" key="1">
    <citation type="journal article" date="2016" name="Proc. Natl. Acad. Sci. U.S.A.">
        <title>Lipid metabolic changes in an early divergent fungus govern the establishment of a mutualistic symbiosis with endobacteria.</title>
        <authorList>
            <person name="Lastovetsky O.A."/>
            <person name="Gaspar M.L."/>
            <person name="Mondo S.J."/>
            <person name="LaButti K.M."/>
            <person name="Sandor L."/>
            <person name="Grigoriev I.V."/>
            <person name="Henry S.A."/>
            <person name="Pawlowska T.E."/>
        </authorList>
    </citation>
    <scope>NUCLEOTIDE SEQUENCE [LARGE SCALE GENOMIC DNA]</scope>
    <source>
        <strain evidence="6 7">ATCC 52813</strain>
    </source>
</reference>
<keyword evidence="1 3" id="KW-0853">WD repeat</keyword>
<evidence type="ECO:0000259" key="5">
    <source>
        <dbReference type="Pfam" id="PF17120"/>
    </source>
</evidence>